<sequence length="152" mass="17970">QEHVREILVAPREHKTNRQLIVSDVFWKKILKEVVNELLWKFREQTYPVECYAINFGSWESETAKDKNALECHGHFHLHLNKVVVHNMEQEKGTDNLPIYPAIHGKVNDPFQYRMKDCIDLETLRLSSLEINANYNSLREQIDEQGNKIDEQ</sequence>
<dbReference type="EMBL" id="CAMKVN010024564">
    <property type="protein sequence ID" value="CAI2200513.1"/>
    <property type="molecule type" value="Genomic_DNA"/>
</dbReference>
<feature type="non-terminal residue" evidence="1">
    <location>
        <position position="1"/>
    </location>
</feature>
<dbReference type="OrthoDB" id="2395269at2759"/>
<name>A0A9W4TCH5_9GLOM</name>
<evidence type="ECO:0000313" key="2">
    <source>
        <dbReference type="Proteomes" id="UP001153678"/>
    </source>
</evidence>
<feature type="non-terminal residue" evidence="1">
    <location>
        <position position="152"/>
    </location>
</feature>
<proteinExistence type="predicted"/>
<organism evidence="1 2">
    <name type="scientific">Funneliformis geosporum</name>
    <dbReference type="NCBI Taxonomy" id="1117311"/>
    <lineage>
        <taxon>Eukaryota</taxon>
        <taxon>Fungi</taxon>
        <taxon>Fungi incertae sedis</taxon>
        <taxon>Mucoromycota</taxon>
        <taxon>Glomeromycotina</taxon>
        <taxon>Glomeromycetes</taxon>
        <taxon>Glomerales</taxon>
        <taxon>Glomeraceae</taxon>
        <taxon>Funneliformis</taxon>
    </lineage>
</organism>
<gene>
    <name evidence="1" type="ORF">FWILDA_LOCUS19606</name>
</gene>
<dbReference type="AlphaFoldDB" id="A0A9W4TCH5"/>
<dbReference type="Proteomes" id="UP001153678">
    <property type="component" value="Unassembled WGS sequence"/>
</dbReference>
<protein>
    <submittedName>
        <fullName evidence="1">11228_t:CDS:1</fullName>
    </submittedName>
</protein>
<keyword evidence="2" id="KW-1185">Reference proteome</keyword>
<accession>A0A9W4TCH5</accession>
<comment type="caution">
    <text evidence="1">The sequence shown here is derived from an EMBL/GenBank/DDBJ whole genome shotgun (WGS) entry which is preliminary data.</text>
</comment>
<evidence type="ECO:0000313" key="1">
    <source>
        <dbReference type="EMBL" id="CAI2200513.1"/>
    </source>
</evidence>
<reference evidence="1" key="1">
    <citation type="submission" date="2022-08" db="EMBL/GenBank/DDBJ databases">
        <authorList>
            <person name="Kallberg Y."/>
            <person name="Tangrot J."/>
            <person name="Rosling A."/>
        </authorList>
    </citation>
    <scope>NUCLEOTIDE SEQUENCE</scope>
    <source>
        <strain evidence="1">Wild A</strain>
    </source>
</reference>